<dbReference type="PANTHER" id="PTHR20863">
    <property type="entry name" value="ACYL CARRIER PROTEIN"/>
    <property type="match status" value="1"/>
</dbReference>
<keyword evidence="4" id="KW-0275">Fatty acid biosynthesis</keyword>
<dbReference type="PANTHER" id="PTHR20863:SF76">
    <property type="entry name" value="CARRIER DOMAIN-CONTAINING PROTEIN"/>
    <property type="match status" value="1"/>
</dbReference>
<protein>
    <recommendedName>
        <fullName evidence="4">Acyl carrier protein</fullName>
    </recommendedName>
</protein>
<reference evidence="6" key="1">
    <citation type="submission" date="2021-09" db="EMBL/GenBank/DDBJ databases">
        <authorList>
            <consortium name="AG Swart"/>
            <person name="Singh M."/>
            <person name="Singh A."/>
            <person name="Seah K."/>
            <person name="Emmerich C."/>
        </authorList>
    </citation>
    <scope>NUCLEOTIDE SEQUENCE</scope>
    <source>
        <strain evidence="6">ATCC30299</strain>
    </source>
</reference>
<organism evidence="6 7">
    <name type="scientific">Blepharisma stoltei</name>
    <dbReference type="NCBI Taxonomy" id="1481888"/>
    <lineage>
        <taxon>Eukaryota</taxon>
        <taxon>Sar</taxon>
        <taxon>Alveolata</taxon>
        <taxon>Ciliophora</taxon>
        <taxon>Postciliodesmatophora</taxon>
        <taxon>Heterotrichea</taxon>
        <taxon>Heterotrichida</taxon>
        <taxon>Blepharismidae</taxon>
        <taxon>Blepharisma</taxon>
    </lineage>
</organism>
<evidence type="ECO:0000259" key="5">
    <source>
        <dbReference type="PROSITE" id="PS50075"/>
    </source>
</evidence>
<evidence type="ECO:0000256" key="4">
    <source>
        <dbReference type="RuleBase" id="RU000722"/>
    </source>
</evidence>
<dbReference type="InterPro" id="IPR009081">
    <property type="entry name" value="PP-bd_ACP"/>
</dbReference>
<evidence type="ECO:0000256" key="2">
    <source>
        <dbReference type="ARBA" id="ARBA00022450"/>
    </source>
</evidence>
<feature type="domain" description="Carrier" evidence="5">
    <location>
        <begin position="38"/>
        <end position="115"/>
    </location>
</feature>
<sequence>MWSRLRFLSKPVQNHLRYMWQPISSSNSSININRYFATSLASVESAVIEQLKNAEGVEVDKVTSNCFFDEIGLDSLAEIEVLTALEEKFGITLTGEDTDEVRGVPDLVKLILSKVK</sequence>
<gene>
    <name evidence="6" type="ORF">BSTOLATCC_MIC18537</name>
</gene>
<dbReference type="SUPFAM" id="SSF47336">
    <property type="entry name" value="ACP-like"/>
    <property type="match status" value="1"/>
</dbReference>
<dbReference type="PROSITE" id="PS50075">
    <property type="entry name" value="CARRIER"/>
    <property type="match status" value="1"/>
</dbReference>
<keyword evidence="4" id="KW-0443">Lipid metabolism</keyword>
<name>A0AAU9ITB3_9CILI</name>
<evidence type="ECO:0000256" key="3">
    <source>
        <dbReference type="ARBA" id="ARBA00022553"/>
    </source>
</evidence>
<dbReference type="InterPro" id="IPR036736">
    <property type="entry name" value="ACP-like_sf"/>
</dbReference>
<comment type="function">
    <text evidence="4">Carrier of the growing fatty acid chain in fatty acid biosynthesis.</text>
</comment>
<comment type="caution">
    <text evidence="6">The sequence shown here is derived from an EMBL/GenBank/DDBJ whole genome shotgun (WGS) entry which is preliminary data.</text>
</comment>
<keyword evidence="4" id="KW-0276">Fatty acid metabolism</keyword>
<evidence type="ECO:0000256" key="1">
    <source>
        <dbReference type="ARBA" id="ARBA00010930"/>
    </source>
</evidence>
<dbReference type="GO" id="GO:0000035">
    <property type="term" value="F:acyl binding"/>
    <property type="evidence" value="ECO:0007669"/>
    <property type="project" value="TreeGrafter"/>
</dbReference>
<keyword evidence="3" id="KW-0597">Phosphoprotein</keyword>
<dbReference type="Pfam" id="PF00550">
    <property type="entry name" value="PP-binding"/>
    <property type="match status" value="1"/>
</dbReference>
<dbReference type="GO" id="GO:0000036">
    <property type="term" value="F:acyl carrier activity"/>
    <property type="evidence" value="ECO:0007669"/>
    <property type="project" value="TreeGrafter"/>
</dbReference>
<comment type="similarity">
    <text evidence="1">Belongs to the acyl carrier protein (ACP) family.</text>
</comment>
<keyword evidence="2 4" id="KW-0596">Phosphopantetheine</keyword>
<keyword evidence="7" id="KW-1185">Reference proteome</keyword>
<accession>A0AAU9ITB3</accession>
<proteinExistence type="inferred from homology"/>
<dbReference type="EMBL" id="CAJZBQ010000018">
    <property type="protein sequence ID" value="CAG9317284.1"/>
    <property type="molecule type" value="Genomic_DNA"/>
</dbReference>
<dbReference type="AlphaFoldDB" id="A0AAU9ITB3"/>
<keyword evidence="4" id="KW-0444">Lipid biosynthesis</keyword>
<dbReference type="InterPro" id="IPR003231">
    <property type="entry name" value="ACP"/>
</dbReference>
<dbReference type="Gene3D" id="1.10.1200.10">
    <property type="entry name" value="ACP-like"/>
    <property type="match status" value="1"/>
</dbReference>
<dbReference type="Proteomes" id="UP001162131">
    <property type="component" value="Unassembled WGS sequence"/>
</dbReference>
<evidence type="ECO:0000313" key="7">
    <source>
        <dbReference type="Proteomes" id="UP001162131"/>
    </source>
</evidence>
<evidence type="ECO:0000313" key="6">
    <source>
        <dbReference type="EMBL" id="CAG9317284.1"/>
    </source>
</evidence>